<dbReference type="EMBL" id="JAVDYC010000001">
    <property type="protein sequence ID" value="MDR7327380.1"/>
    <property type="molecule type" value="Genomic_DNA"/>
</dbReference>
<dbReference type="AlphaFoldDB" id="A0AAE3ZYR3"/>
<dbReference type="RefSeq" id="WP_310424652.1">
    <property type="nucleotide sequence ID" value="NZ_JAVDYC010000001.1"/>
</dbReference>
<evidence type="ECO:0000313" key="1">
    <source>
        <dbReference type="EMBL" id="MDR7327380.1"/>
    </source>
</evidence>
<sequence length="124" mass="13910">MRDLEELSHRWWDWQVAGWDAAGLRLVADNDLTYHHSVEVTFVDVAWAACADLFHHPVFRPATPAEREFARQVTADETHHVFAWDAETAAGTVTMMVVAQSVRIAADFVRRPDQDAPSGATPGR</sequence>
<organism evidence="1 2">
    <name type="scientific">Catenuloplanes niger</name>
    <dbReference type="NCBI Taxonomy" id="587534"/>
    <lineage>
        <taxon>Bacteria</taxon>
        <taxon>Bacillati</taxon>
        <taxon>Actinomycetota</taxon>
        <taxon>Actinomycetes</taxon>
        <taxon>Micromonosporales</taxon>
        <taxon>Micromonosporaceae</taxon>
        <taxon>Catenuloplanes</taxon>
    </lineage>
</organism>
<dbReference type="Proteomes" id="UP001183629">
    <property type="component" value="Unassembled WGS sequence"/>
</dbReference>
<evidence type="ECO:0000313" key="2">
    <source>
        <dbReference type="Proteomes" id="UP001183629"/>
    </source>
</evidence>
<proteinExistence type="predicted"/>
<reference evidence="1 2" key="1">
    <citation type="submission" date="2023-07" db="EMBL/GenBank/DDBJ databases">
        <title>Sequencing the genomes of 1000 actinobacteria strains.</title>
        <authorList>
            <person name="Klenk H.-P."/>
        </authorList>
    </citation>
    <scope>NUCLEOTIDE SEQUENCE [LARGE SCALE GENOMIC DNA]</scope>
    <source>
        <strain evidence="1 2">DSM 44711</strain>
    </source>
</reference>
<name>A0AAE3ZYR3_9ACTN</name>
<accession>A0AAE3ZYR3</accession>
<gene>
    <name evidence="1" type="ORF">J2S44_007630</name>
</gene>
<keyword evidence="2" id="KW-1185">Reference proteome</keyword>
<protein>
    <submittedName>
        <fullName evidence="1">Uncharacterized protein</fullName>
    </submittedName>
</protein>
<comment type="caution">
    <text evidence="1">The sequence shown here is derived from an EMBL/GenBank/DDBJ whole genome shotgun (WGS) entry which is preliminary data.</text>
</comment>